<dbReference type="AlphaFoldDB" id="A0A812JSU4"/>
<gene>
    <name evidence="1" type="primary">abcG22</name>
    <name evidence="1" type="ORF">SNEC2469_LOCUS2037</name>
</gene>
<name>A0A812JSU4_9DINO</name>
<reference evidence="1" key="1">
    <citation type="submission" date="2021-02" db="EMBL/GenBank/DDBJ databases">
        <authorList>
            <person name="Dougan E. K."/>
            <person name="Rhodes N."/>
            <person name="Thang M."/>
            <person name="Chan C."/>
        </authorList>
    </citation>
    <scope>NUCLEOTIDE SEQUENCE</scope>
</reference>
<evidence type="ECO:0000313" key="1">
    <source>
        <dbReference type="EMBL" id="CAE7209601.1"/>
    </source>
</evidence>
<dbReference type="OrthoDB" id="444009at2759"/>
<organism evidence="1 2">
    <name type="scientific">Symbiodinium necroappetens</name>
    <dbReference type="NCBI Taxonomy" id="1628268"/>
    <lineage>
        <taxon>Eukaryota</taxon>
        <taxon>Sar</taxon>
        <taxon>Alveolata</taxon>
        <taxon>Dinophyceae</taxon>
        <taxon>Suessiales</taxon>
        <taxon>Symbiodiniaceae</taxon>
        <taxon>Symbiodinium</taxon>
    </lineage>
</organism>
<comment type="caution">
    <text evidence="1">The sequence shown here is derived from an EMBL/GenBank/DDBJ whole genome shotgun (WGS) entry which is preliminary data.</text>
</comment>
<proteinExistence type="predicted"/>
<dbReference type="SUPFAM" id="SSF56219">
    <property type="entry name" value="DNase I-like"/>
    <property type="match status" value="1"/>
</dbReference>
<dbReference type="InterPro" id="IPR036691">
    <property type="entry name" value="Endo/exonu/phosph_ase_sf"/>
</dbReference>
<dbReference type="EMBL" id="CAJNJA010006385">
    <property type="protein sequence ID" value="CAE7209601.1"/>
    <property type="molecule type" value="Genomic_DNA"/>
</dbReference>
<protein>
    <submittedName>
        <fullName evidence="1">AbcG22 protein</fullName>
    </submittedName>
</protein>
<dbReference type="Proteomes" id="UP000601435">
    <property type="component" value="Unassembled WGS sequence"/>
</dbReference>
<sequence>MSADSQKVSEVQAEKLWAGFLEQSEAGEPMRLPTFWAICEAVLRGDAWAAEFAALAEEEYRSFSNESLAAQALVLAARRIQAAQHGRQARLETAMDCSHFRRSAIESHVDLVAWQFRQNFELQSQAPCCGTTTGTVLEKGRSGQVGRQGTALEGRALTNNGLDCDETPEAYALRLRDRVAPAVAKWLASAPSAWVASFQEFPAHPQLQQEFLAVLRQTRASVQLAVGSGKTKGGAVELASYCNAVAWAGDIWTDPPQEVSVSCPGLGLVLNGADWRLSVLSFHLPFVDAPGGPRYGESLQAAKAFLRRLGGWLAGPLLAAGDFNTNVELLEDEARSAGAELALMPKSAVFRDQQLSTDGCVLLAKPGGAADVETMSQVEGVYRGSCAGLFAGMDRDAFVSKYIAQSLHEEPRLWRLSRGPGGFSCHFLPT</sequence>
<accession>A0A812JSU4</accession>
<keyword evidence="2" id="KW-1185">Reference proteome</keyword>
<evidence type="ECO:0000313" key="2">
    <source>
        <dbReference type="Proteomes" id="UP000601435"/>
    </source>
</evidence>